<keyword evidence="2" id="KW-1185">Reference proteome</keyword>
<proteinExistence type="predicted"/>
<sequence length="251" mass="26659">MIEGYEDDPLVAGEELLSRPGFWAAHLLWLGETGEGPEPAPAWFGADEADADAAYEALCDETRRPVFRIPFAGGHSVLVLGRNLAEDAGTEFFVTHPSWDRLGHLATADGHQAGPGLAWRELIHIARTPDPAAEGVQDPHARLLLLLPALGDADLPEDALGVLRDALVRVGTPARRAAAVAEALLVEHPLWEPATWTPQGPSPLSGGQGPFTGILCCDESGSPRCGTRLAQGISLEQSDRLARALGTWPGE</sequence>
<dbReference type="Proteomes" id="UP000645555">
    <property type="component" value="Unassembled WGS sequence"/>
</dbReference>
<comment type="caution">
    <text evidence="1">The sequence shown here is derived from an EMBL/GenBank/DDBJ whole genome shotgun (WGS) entry which is preliminary data.</text>
</comment>
<gene>
    <name evidence="1" type="ORF">GCM10010515_34620</name>
</gene>
<accession>A0A918KHN2</accession>
<evidence type="ECO:0000313" key="2">
    <source>
        <dbReference type="Proteomes" id="UP000645555"/>
    </source>
</evidence>
<reference evidence="1" key="2">
    <citation type="submission" date="2020-09" db="EMBL/GenBank/DDBJ databases">
        <authorList>
            <person name="Sun Q."/>
            <person name="Ohkuma M."/>
        </authorList>
    </citation>
    <scope>NUCLEOTIDE SEQUENCE</scope>
    <source>
        <strain evidence="1">JCM 4956</strain>
    </source>
</reference>
<dbReference type="EMBL" id="BMWD01000010">
    <property type="protein sequence ID" value="GGX63966.1"/>
    <property type="molecule type" value="Genomic_DNA"/>
</dbReference>
<evidence type="ECO:0000313" key="1">
    <source>
        <dbReference type="EMBL" id="GGX63966.1"/>
    </source>
</evidence>
<reference evidence="1" key="1">
    <citation type="journal article" date="2014" name="Int. J. Syst. Evol. Microbiol.">
        <title>Complete genome sequence of Corynebacterium casei LMG S-19264T (=DSM 44701T), isolated from a smear-ripened cheese.</title>
        <authorList>
            <consortium name="US DOE Joint Genome Institute (JGI-PGF)"/>
            <person name="Walter F."/>
            <person name="Albersmeier A."/>
            <person name="Kalinowski J."/>
            <person name="Ruckert C."/>
        </authorList>
    </citation>
    <scope>NUCLEOTIDE SEQUENCE</scope>
    <source>
        <strain evidence="1">JCM 4956</strain>
    </source>
</reference>
<dbReference type="AlphaFoldDB" id="A0A918KHN2"/>
<name>A0A918KHN2_9ACTN</name>
<protein>
    <submittedName>
        <fullName evidence="1">Uncharacterized protein</fullName>
    </submittedName>
</protein>
<organism evidence="1 2">
    <name type="scientific">Streptomyces fructofermentans</name>
    <dbReference type="NCBI Taxonomy" id="152141"/>
    <lineage>
        <taxon>Bacteria</taxon>
        <taxon>Bacillati</taxon>
        <taxon>Actinomycetota</taxon>
        <taxon>Actinomycetes</taxon>
        <taxon>Kitasatosporales</taxon>
        <taxon>Streptomycetaceae</taxon>
        <taxon>Streptomyces</taxon>
    </lineage>
</organism>